<organism evidence="1 2">
    <name type="scientific">Genlisea aurea</name>
    <dbReference type="NCBI Taxonomy" id="192259"/>
    <lineage>
        <taxon>Eukaryota</taxon>
        <taxon>Viridiplantae</taxon>
        <taxon>Streptophyta</taxon>
        <taxon>Embryophyta</taxon>
        <taxon>Tracheophyta</taxon>
        <taxon>Spermatophyta</taxon>
        <taxon>Magnoliopsida</taxon>
        <taxon>eudicotyledons</taxon>
        <taxon>Gunneridae</taxon>
        <taxon>Pentapetalae</taxon>
        <taxon>asterids</taxon>
        <taxon>lamiids</taxon>
        <taxon>Lamiales</taxon>
        <taxon>Lentibulariaceae</taxon>
        <taxon>Genlisea</taxon>
    </lineage>
</organism>
<dbReference type="GO" id="GO:0005776">
    <property type="term" value="C:autophagosome"/>
    <property type="evidence" value="ECO:0007669"/>
    <property type="project" value="TreeGrafter"/>
</dbReference>
<dbReference type="PANTHER" id="PTHR34659:SF8">
    <property type="entry name" value="(RAPE) HYPOTHETICAL PROTEIN"/>
    <property type="match status" value="1"/>
</dbReference>
<name>S8DSC5_9LAMI</name>
<evidence type="ECO:0000313" key="2">
    <source>
        <dbReference type="Proteomes" id="UP000015453"/>
    </source>
</evidence>
<dbReference type="AlphaFoldDB" id="S8DSC5"/>
<protein>
    <submittedName>
        <fullName evidence="1">Uncharacterized protein</fullName>
    </submittedName>
</protein>
<accession>S8DSC5</accession>
<comment type="caution">
    <text evidence="1">The sequence shown here is derived from an EMBL/GenBank/DDBJ whole genome shotgun (WGS) entry which is preliminary data.</text>
</comment>
<dbReference type="InterPro" id="IPR053273">
    <property type="entry name" value="CST_Regulator"/>
</dbReference>
<reference evidence="1 2" key="1">
    <citation type="journal article" date="2013" name="BMC Genomics">
        <title>The miniature genome of a carnivorous plant Genlisea aurea contains a low number of genes and short non-coding sequences.</title>
        <authorList>
            <person name="Leushkin E.V."/>
            <person name="Sutormin R.A."/>
            <person name="Nabieva E.R."/>
            <person name="Penin A.A."/>
            <person name="Kondrashov A.S."/>
            <person name="Logacheva M.D."/>
        </authorList>
    </citation>
    <scope>NUCLEOTIDE SEQUENCE [LARGE SCALE GENOMIC DNA]</scope>
</reference>
<dbReference type="GO" id="GO:0006950">
    <property type="term" value="P:response to stress"/>
    <property type="evidence" value="ECO:0007669"/>
    <property type="project" value="TreeGrafter"/>
</dbReference>
<evidence type="ECO:0000313" key="1">
    <source>
        <dbReference type="EMBL" id="EPS62712.1"/>
    </source>
</evidence>
<feature type="non-terminal residue" evidence="1">
    <location>
        <position position="147"/>
    </location>
</feature>
<dbReference type="Proteomes" id="UP000015453">
    <property type="component" value="Unassembled WGS sequence"/>
</dbReference>
<dbReference type="GO" id="GO:0061908">
    <property type="term" value="C:phagophore"/>
    <property type="evidence" value="ECO:0007669"/>
    <property type="project" value="TreeGrafter"/>
</dbReference>
<gene>
    <name evidence="1" type="ORF">M569_12076</name>
</gene>
<sequence length="147" mass="16480">MDFKGIAWVGNVYQKFEAMCLEVEEVVYEDTVKYMEGQMQKVSGSVKKFYTEIMDDLNPSSGDAPAKYSESDLVWDPFGHVHLMKKPRDIVPEEKEVGDAFDFAAGKKDPPLVFVEDLHCGSRAATKSPKLGACRRPIGIKRISKTT</sequence>
<keyword evidence="2" id="KW-1185">Reference proteome</keyword>
<dbReference type="PANTHER" id="PTHR34659">
    <property type="entry name" value="BNAA05G11610D PROTEIN"/>
    <property type="match status" value="1"/>
</dbReference>
<dbReference type="EMBL" id="AUSU01005961">
    <property type="protein sequence ID" value="EPS62712.1"/>
    <property type="molecule type" value="Genomic_DNA"/>
</dbReference>
<dbReference type="OrthoDB" id="778244at2759"/>
<proteinExistence type="predicted"/>